<dbReference type="InterPro" id="IPR016135">
    <property type="entry name" value="UBQ-conjugating_enzyme/RWD"/>
</dbReference>
<sequence>MKGPDNTPYAAGTFNLLVEFPVEYPFKGPKIRFQTPIYHPNVDAEGNMCVALLKSEAWKPSTKTATVLLAMRQLLLEPAIEDALVASIAEIYQQDKAQFDKLAAEHTKKHATK</sequence>
<dbReference type="AlphaFoldDB" id="A0A316VNK9"/>
<dbReference type="PANTHER" id="PTHR24068">
    <property type="entry name" value="UBIQUITIN-CONJUGATING ENZYME E2"/>
    <property type="match status" value="1"/>
</dbReference>
<dbReference type="InterPro" id="IPR000608">
    <property type="entry name" value="UBC"/>
</dbReference>
<name>A0A316VNK9_9BASI</name>
<dbReference type="Proteomes" id="UP000245771">
    <property type="component" value="Unassembled WGS sequence"/>
</dbReference>
<evidence type="ECO:0000313" key="3">
    <source>
        <dbReference type="Proteomes" id="UP000245771"/>
    </source>
</evidence>
<gene>
    <name evidence="2" type="ORF">FA14DRAFT_159628</name>
</gene>
<dbReference type="RefSeq" id="XP_025358003.1">
    <property type="nucleotide sequence ID" value="XM_025498299.1"/>
</dbReference>
<feature type="domain" description="UBC core" evidence="1">
    <location>
        <begin position="1"/>
        <end position="112"/>
    </location>
</feature>
<dbReference type="SUPFAM" id="SSF54495">
    <property type="entry name" value="UBC-like"/>
    <property type="match status" value="1"/>
</dbReference>
<organism evidence="2 3">
    <name type="scientific">Meira miltonrushii</name>
    <dbReference type="NCBI Taxonomy" id="1280837"/>
    <lineage>
        <taxon>Eukaryota</taxon>
        <taxon>Fungi</taxon>
        <taxon>Dikarya</taxon>
        <taxon>Basidiomycota</taxon>
        <taxon>Ustilaginomycotina</taxon>
        <taxon>Exobasidiomycetes</taxon>
        <taxon>Exobasidiales</taxon>
        <taxon>Brachybasidiaceae</taxon>
        <taxon>Meira</taxon>
    </lineage>
</organism>
<proteinExistence type="predicted"/>
<dbReference type="EMBL" id="KZ819602">
    <property type="protein sequence ID" value="PWN37701.1"/>
    <property type="molecule type" value="Genomic_DNA"/>
</dbReference>
<reference evidence="2 3" key="1">
    <citation type="journal article" date="2018" name="Mol. Biol. Evol.">
        <title>Broad Genomic Sampling Reveals a Smut Pathogenic Ancestry of the Fungal Clade Ustilaginomycotina.</title>
        <authorList>
            <person name="Kijpornyongpan T."/>
            <person name="Mondo S.J."/>
            <person name="Barry K."/>
            <person name="Sandor L."/>
            <person name="Lee J."/>
            <person name="Lipzen A."/>
            <person name="Pangilinan J."/>
            <person name="LaButti K."/>
            <person name="Hainaut M."/>
            <person name="Henrissat B."/>
            <person name="Grigoriev I.V."/>
            <person name="Spatafora J.W."/>
            <person name="Aime M.C."/>
        </authorList>
    </citation>
    <scope>NUCLEOTIDE SEQUENCE [LARGE SCALE GENOMIC DNA]</scope>
    <source>
        <strain evidence="2 3">MCA 3882</strain>
    </source>
</reference>
<accession>A0A316VNK9</accession>
<evidence type="ECO:0000259" key="1">
    <source>
        <dbReference type="PROSITE" id="PS50127"/>
    </source>
</evidence>
<keyword evidence="3" id="KW-1185">Reference proteome</keyword>
<evidence type="ECO:0000313" key="2">
    <source>
        <dbReference type="EMBL" id="PWN37701.1"/>
    </source>
</evidence>
<dbReference type="InParanoid" id="A0A316VNK9"/>
<dbReference type="PROSITE" id="PS50127">
    <property type="entry name" value="UBC_2"/>
    <property type="match status" value="1"/>
</dbReference>
<dbReference type="GeneID" id="37020080"/>
<dbReference type="STRING" id="1280837.A0A316VNK9"/>
<dbReference type="Gene3D" id="3.10.110.10">
    <property type="entry name" value="Ubiquitin Conjugating Enzyme"/>
    <property type="match status" value="1"/>
</dbReference>
<protein>
    <submittedName>
        <fullName evidence="2">UBC-like protein</fullName>
    </submittedName>
</protein>
<dbReference type="OrthoDB" id="9978460at2759"/>
<dbReference type="Pfam" id="PF00179">
    <property type="entry name" value="UQ_con"/>
    <property type="match status" value="1"/>
</dbReference>
<dbReference type="SMART" id="SM00212">
    <property type="entry name" value="UBCc"/>
    <property type="match status" value="1"/>
</dbReference>